<reference evidence="1" key="2">
    <citation type="submission" date="2020-09" db="EMBL/GenBank/DDBJ databases">
        <authorList>
            <person name="Sun Q."/>
            <person name="Zhou Y."/>
        </authorList>
    </citation>
    <scope>NUCLEOTIDE SEQUENCE</scope>
    <source>
        <strain evidence="1">CGMCC 1.15179</strain>
    </source>
</reference>
<proteinExistence type="predicted"/>
<dbReference type="RefSeq" id="WP_188646430.1">
    <property type="nucleotide sequence ID" value="NZ_BMHQ01000002.1"/>
</dbReference>
<dbReference type="EMBL" id="BMHQ01000002">
    <property type="protein sequence ID" value="GGE07529.1"/>
    <property type="molecule type" value="Genomic_DNA"/>
</dbReference>
<name>A0A8J2VEF7_9BACL</name>
<dbReference type="AlphaFoldDB" id="A0A8J2VEF7"/>
<evidence type="ECO:0000313" key="2">
    <source>
        <dbReference type="Proteomes" id="UP000625210"/>
    </source>
</evidence>
<dbReference type="Gene3D" id="1.10.10.10">
    <property type="entry name" value="Winged helix-like DNA-binding domain superfamily/Winged helix DNA-binding domain"/>
    <property type="match status" value="1"/>
</dbReference>
<accession>A0A8J2VEF7</accession>
<dbReference type="InterPro" id="IPR036388">
    <property type="entry name" value="WH-like_DNA-bd_sf"/>
</dbReference>
<keyword evidence="2" id="KW-1185">Reference proteome</keyword>
<reference evidence="1" key="1">
    <citation type="journal article" date="2014" name="Int. J. Syst. Evol. Microbiol.">
        <title>Complete genome sequence of Corynebacterium casei LMG S-19264T (=DSM 44701T), isolated from a smear-ripened cheese.</title>
        <authorList>
            <consortium name="US DOE Joint Genome Institute (JGI-PGF)"/>
            <person name="Walter F."/>
            <person name="Albersmeier A."/>
            <person name="Kalinowski J."/>
            <person name="Ruckert C."/>
        </authorList>
    </citation>
    <scope>NUCLEOTIDE SEQUENCE</scope>
    <source>
        <strain evidence="1">CGMCC 1.15179</strain>
    </source>
</reference>
<organism evidence="1 2">
    <name type="scientific">Marinithermofilum abyssi</name>
    <dbReference type="NCBI Taxonomy" id="1571185"/>
    <lineage>
        <taxon>Bacteria</taxon>
        <taxon>Bacillati</taxon>
        <taxon>Bacillota</taxon>
        <taxon>Bacilli</taxon>
        <taxon>Bacillales</taxon>
        <taxon>Thermoactinomycetaceae</taxon>
        <taxon>Marinithermofilum</taxon>
    </lineage>
</organism>
<gene>
    <name evidence="1" type="ORF">GCM10011571_05990</name>
</gene>
<protein>
    <submittedName>
        <fullName evidence="1">Uncharacterized protein</fullName>
    </submittedName>
</protein>
<comment type="caution">
    <text evidence="1">The sequence shown here is derived from an EMBL/GenBank/DDBJ whole genome shotgun (WGS) entry which is preliminary data.</text>
</comment>
<evidence type="ECO:0000313" key="1">
    <source>
        <dbReference type="EMBL" id="GGE07529.1"/>
    </source>
</evidence>
<sequence length="111" mass="12767">MRYGRRPQTLAAMSPDRVEAMEFYFLHVLNAKSVTKAEIKLMGYLIRRYLHLGETGKKTMRITEKDWVKDAGLTKAEIDKALKKCADRGWISIDTSTRPAGLHLHFRTEAD</sequence>
<dbReference type="Proteomes" id="UP000625210">
    <property type="component" value="Unassembled WGS sequence"/>
</dbReference>